<evidence type="ECO:0000313" key="2">
    <source>
        <dbReference type="EMBL" id="KAJ7374008.1"/>
    </source>
</evidence>
<evidence type="ECO:0000313" key="3">
    <source>
        <dbReference type="Proteomes" id="UP001163046"/>
    </source>
</evidence>
<feature type="signal peptide" evidence="1">
    <location>
        <begin position="1"/>
        <end position="16"/>
    </location>
</feature>
<evidence type="ECO:0000256" key="1">
    <source>
        <dbReference type="SAM" id="SignalP"/>
    </source>
</evidence>
<reference evidence="2" key="1">
    <citation type="submission" date="2023-01" db="EMBL/GenBank/DDBJ databases">
        <title>Genome assembly of the deep-sea coral Lophelia pertusa.</title>
        <authorList>
            <person name="Herrera S."/>
            <person name="Cordes E."/>
        </authorList>
    </citation>
    <scope>NUCLEOTIDE SEQUENCE</scope>
    <source>
        <strain evidence="2">USNM1676648</strain>
        <tissue evidence="2">Polyp</tissue>
    </source>
</reference>
<protein>
    <recommendedName>
        <fullName evidence="4">Platelet-derived growth factor (PDGF) family profile domain-containing protein</fullName>
    </recommendedName>
</protein>
<keyword evidence="1" id="KW-0732">Signal</keyword>
<dbReference type="AlphaFoldDB" id="A0A9X0CTV6"/>
<dbReference type="SUPFAM" id="SSF57501">
    <property type="entry name" value="Cystine-knot cytokines"/>
    <property type="match status" value="1"/>
</dbReference>
<accession>A0A9X0CTV6</accession>
<proteinExistence type="predicted"/>
<keyword evidence="3" id="KW-1185">Reference proteome</keyword>
<comment type="caution">
    <text evidence="2">The sequence shown here is derived from an EMBL/GenBank/DDBJ whole genome shotgun (WGS) entry which is preliminary data.</text>
</comment>
<sequence length="209" mass="23781">MLGLIVPAIALVTTFSCLEYWKNESWIQLYFSGTHAFNISLDKETETKNMQESFALLILLPLLGNSVRINNEFCSPRPSLVPIDNPNYKYFPYFVKLHRCGGSCDTIQPSVQSCIPLQYEEVPVTVKVVGTLETKIIKEKNHTRCGCECVISQDNCNLEFEDWRPDLCQCQCKYGDTPPKPCEQGLDWSKNHCRCMCNKTPELCGPNKV</sequence>
<evidence type="ECO:0008006" key="4">
    <source>
        <dbReference type="Google" id="ProtNLM"/>
    </source>
</evidence>
<organism evidence="2 3">
    <name type="scientific">Desmophyllum pertusum</name>
    <dbReference type="NCBI Taxonomy" id="174260"/>
    <lineage>
        <taxon>Eukaryota</taxon>
        <taxon>Metazoa</taxon>
        <taxon>Cnidaria</taxon>
        <taxon>Anthozoa</taxon>
        <taxon>Hexacorallia</taxon>
        <taxon>Scleractinia</taxon>
        <taxon>Caryophylliina</taxon>
        <taxon>Caryophylliidae</taxon>
        <taxon>Desmophyllum</taxon>
    </lineage>
</organism>
<dbReference type="Gene3D" id="2.10.90.10">
    <property type="entry name" value="Cystine-knot cytokines"/>
    <property type="match status" value="1"/>
</dbReference>
<feature type="chain" id="PRO_5040779902" description="Platelet-derived growth factor (PDGF) family profile domain-containing protein" evidence="1">
    <location>
        <begin position="17"/>
        <end position="209"/>
    </location>
</feature>
<dbReference type="EMBL" id="MU826829">
    <property type="protein sequence ID" value="KAJ7374008.1"/>
    <property type="molecule type" value="Genomic_DNA"/>
</dbReference>
<gene>
    <name evidence="2" type="ORF">OS493_009336</name>
</gene>
<name>A0A9X0CTV6_9CNID</name>
<dbReference type="Proteomes" id="UP001163046">
    <property type="component" value="Unassembled WGS sequence"/>
</dbReference>
<dbReference type="InterPro" id="IPR029034">
    <property type="entry name" value="Cystine-knot_cytokine"/>
</dbReference>
<dbReference type="OrthoDB" id="5971045at2759"/>